<reference evidence="3" key="2">
    <citation type="submission" date="2020-10" db="UniProtKB">
        <authorList>
            <consortium name="WormBaseParasite"/>
        </authorList>
    </citation>
    <scope>IDENTIFICATION</scope>
</reference>
<evidence type="ECO:0000256" key="1">
    <source>
        <dbReference type="SAM" id="SignalP"/>
    </source>
</evidence>
<accession>A0A7E4V4M9</accession>
<organism evidence="2 3">
    <name type="scientific">Panagrellus redivivus</name>
    <name type="common">Microworm</name>
    <dbReference type="NCBI Taxonomy" id="6233"/>
    <lineage>
        <taxon>Eukaryota</taxon>
        <taxon>Metazoa</taxon>
        <taxon>Ecdysozoa</taxon>
        <taxon>Nematoda</taxon>
        <taxon>Chromadorea</taxon>
        <taxon>Rhabditida</taxon>
        <taxon>Tylenchina</taxon>
        <taxon>Panagrolaimomorpha</taxon>
        <taxon>Panagrolaimoidea</taxon>
        <taxon>Panagrolaimidae</taxon>
        <taxon>Panagrellus</taxon>
    </lineage>
</organism>
<evidence type="ECO:0000313" key="2">
    <source>
        <dbReference type="Proteomes" id="UP000492821"/>
    </source>
</evidence>
<proteinExistence type="predicted"/>
<keyword evidence="2" id="KW-1185">Reference proteome</keyword>
<dbReference type="WBParaSite" id="Pan_g16507.t1">
    <property type="protein sequence ID" value="Pan_g16507.t1"/>
    <property type="gene ID" value="Pan_g16507"/>
</dbReference>
<feature type="signal peptide" evidence="1">
    <location>
        <begin position="1"/>
        <end position="19"/>
    </location>
</feature>
<feature type="chain" id="PRO_5028802533" evidence="1">
    <location>
        <begin position="20"/>
        <end position="233"/>
    </location>
</feature>
<sequence>MTKYSFAAVFCVILHQLYASNIAKKVEGGVQLTNTGPVELIVPDYLSFTVKRIKKSQLCVGDFIICYEATSTIMHDEQRAYYNLGTFCPIGTCTLMVQAETAWYLALEKTEDHVLARFYDGHNRVCPRKVVNNRANFTVFELPDCPVIVNGADLPQDGEPKNNTTQATSMVNLVDNIVRPFVTQRQHSIKTICVRLLEALSDAMRDKTRENAYGFACDSFFARVLPSEAFAHC</sequence>
<keyword evidence="1" id="KW-0732">Signal</keyword>
<name>A0A7E4V4M9_PANRE</name>
<protein>
    <submittedName>
        <fullName evidence="3">Secreted protein</fullName>
    </submittedName>
</protein>
<dbReference type="AlphaFoldDB" id="A0A7E4V4M9"/>
<evidence type="ECO:0000313" key="3">
    <source>
        <dbReference type="WBParaSite" id="Pan_g16507.t1"/>
    </source>
</evidence>
<dbReference type="Proteomes" id="UP000492821">
    <property type="component" value="Unassembled WGS sequence"/>
</dbReference>
<reference evidence="2" key="1">
    <citation type="journal article" date="2013" name="Genetics">
        <title>The draft genome and transcriptome of Panagrellus redivivus are shaped by the harsh demands of a free-living lifestyle.</title>
        <authorList>
            <person name="Srinivasan J."/>
            <person name="Dillman A.R."/>
            <person name="Macchietto M.G."/>
            <person name="Heikkinen L."/>
            <person name="Lakso M."/>
            <person name="Fracchia K.M."/>
            <person name="Antoshechkin I."/>
            <person name="Mortazavi A."/>
            <person name="Wong G."/>
            <person name="Sternberg P.W."/>
        </authorList>
    </citation>
    <scope>NUCLEOTIDE SEQUENCE [LARGE SCALE GENOMIC DNA]</scope>
    <source>
        <strain evidence="2">MT8872</strain>
    </source>
</reference>